<dbReference type="SMART" id="SM00228">
    <property type="entry name" value="PDZ"/>
    <property type="match status" value="2"/>
</dbReference>
<gene>
    <name evidence="2" type="ORF">LzC2_36270</name>
</gene>
<protein>
    <recommendedName>
        <fullName evidence="1">PDZ domain-containing protein</fullName>
    </recommendedName>
</protein>
<proteinExistence type="predicted"/>
<dbReference type="Pfam" id="PF17820">
    <property type="entry name" value="PDZ_6"/>
    <property type="match status" value="1"/>
</dbReference>
<evidence type="ECO:0000313" key="2">
    <source>
        <dbReference type="EMBL" id="NNJ27522.1"/>
    </source>
</evidence>
<evidence type="ECO:0000313" key="3">
    <source>
        <dbReference type="Proteomes" id="UP000609651"/>
    </source>
</evidence>
<name>A0ABX1VHD6_9PLAN</name>
<dbReference type="InterPro" id="IPR036034">
    <property type="entry name" value="PDZ_sf"/>
</dbReference>
<dbReference type="Gene3D" id="2.30.42.10">
    <property type="match status" value="2"/>
</dbReference>
<feature type="domain" description="PDZ" evidence="1">
    <location>
        <begin position="276"/>
        <end position="353"/>
    </location>
</feature>
<accession>A0ABX1VHD6</accession>
<dbReference type="PROSITE" id="PS50106">
    <property type="entry name" value="PDZ"/>
    <property type="match status" value="1"/>
</dbReference>
<dbReference type="EMBL" id="WTPX01000163">
    <property type="protein sequence ID" value="NNJ27522.1"/>
    <property type="molecule type" value="Genomic_DNA"/>
</dbReference>
<dbReference type="InterPro" id="IPR001478">
    <property type="entry name" value="PDZ"/>
</dbReference>
<comment type="caution">
    <text evidence="2">The sequence shown here is derived from an EMBL/GenBank/DDBJ whole genome shotgun (WGS) entry which is preliminary data.</text>
</comment>
<dbReference type="SUPFAM" id="SSF50156">
    <property type="entry name" value="PDZ domain-like"/>
    <property type="match status" value="2"/>
</dbReference>
<organism evidence="2 3">
    <name type="scientific">Alienimonas chondri</name>
    <dbReference type="NCBI Taxonomy" id="2681879"/>
    <lineage>
        <taxon>Bacteria</taxon>
        <taxon>Pseudomonadati</taxon>
        <taxon>Planctomycetota</taxon>
        <taxon>Planctomycetia</taxon>
        <taxon>Planctomycetales</taxon>
        <taxon>Planctomycetaceae</taxon>
        <taxon>Alienimonas</taxon>
    </lineage>
</organism>
<evidence type="ECO:0000259" key="1">
    <source>
        <dbReference type="PROSITE" id="PS50106"/>
    </source>
</evidence>
<dbReference type="NCBIfam" id="NF041199">
    <property type="entry name" value="trx7_PDZ_seleno"/>
    <property type="match status" value="1"/>
</dbReference>
<dbReference type="InterPro" id="IPR041489">
    <property type="entry name" value="PDZ_6"/>
</dbReference>
<reference evidence="2 3" key="1">
    <citation type="journal article" date="2020" name="Syst. Appl. Microbiol.">
        <title>Alienimonas chondri sp. nov., a novel planctomycete isolated from the biofilm of the red alga Chondrus crispus.</title>
        <authorList>
            <person name="Vitorino I."/>
            <person name="Albuquerque L."/>
            <person name="Wiegand S."/>
            <person name="Kallscheuer N."/>
            <person name="da Costa M.S."/>
            <person name="Lobo-da-Cunha A."/>
            <person name="Jogler C."/>
            <person name="Lage O.M."/>
        </authorList>
    </citation>
    <scope>NUCLEOTIDE SEQUENCE [LARGE SCALE GENOMIC DNA]</scope>
    <source>
        <strain evidence="2 3">LzC2</strain>
    </source>
</reference>
<sequence length="473" mass="51827">MSLISSFDRRSAAALPLALAAALVGCDGSTVAPEALAQETETQLDRDAEDWFQPEADPQTLKRALGDDAVSERWIYHDLDAARRDARRTGKPILALFRCVPCGSAPTLDGALCTVGGAEASQFEREITAAGGELDALLDQFTVVRMVKMNGVNRHVFAFDRDVPHAAVFLNADGTVYGRYGTRISKDRKELVRHKLSSFQQSLKRVLELHEDAPRNEAELAGKRPAPAGPALAEELPAFEPFPAKHNPPLVSNCIHCHTVGEAELRQTILDGDLALRDLWPFPRAENLGMTIAVDHGLKLESVAPRSAAAAAGLKPGDLLLELNGQPLVSEADVQWVLHHAPDEASLPMEVRRDGETVRTTIRLAGDWRKSDGNWRASLRPARPNMRLVPDPQKRRKGIAPDETGLTVNWPTGKAAEAGLKNKDLLVAVDGRTDLLLEADFLKYIHFDRPDADSVQLTVLRRGRRMTVTLPVR</sequence>
<dbReference type="Proteomes" id="UP000609651">
    <property type="component" value="Unassembled WGS sequence"/>
</dbReference>
<keyword evidence="3" id="KW-1185">Reference proteome</keyword>
<dbReference type="RefSeq" id="WP_171189433.1">
    <property type="nucleotide sequence ID" value="NZ_WTPX01000163.1"/>
</dbReference>